<comment type="similarity">
    <text evidence="1">Belongs to the RelB/DinJ antitoxin family.</text>
</comment>
<name>A0A7K0K3X2_9ACTO</name>
<gene>
    <name evidence="3" type="ORF">FYJ63_08060</name>
</gene>
<evidence type="ECO:0000313" key="4">
    <source>
        <dbReference type="Proteomes" id="UP000442535"/>
    </source>
</evidence>
<dbReference type="PANTHER" id="PTHR38781:SF1">
    <property type="entry name" value="ANTITOXIN DINJ-RELATED"/>
    <property type="match status" value="1"/>
</dbReference>
<dbReference type="EMBL" id="VUMY01000014">
    <property type="protein sequence ID" value="MST50186.1"/>
    <property type="molecule type" value="Genomic_DNA"/>
</dbReference>
<dbReference type="PIRSF" id="PIRSF003108">
    <property type="entry name" value="DinJ"/>
    <property type="match status" value="1"/>
</dbReference>
<evidence type="ECO:0000313" key="3">
    <source>
        <dbReference type="EMBL" id="MST50186.1"/>
    </source>
</evidence>
<organism evidence="3 4">
    <name type="scientific">Mobiluncus porci</name>
    <dbReference type="NCBI Taxonomy" id="2652278"/>
    <lineage>
        <taxon>Bacteria</taxon>
        <taxon>Bacillati</taxon>
        <taxon>Actinomycetota</taxon>
        <taxon>Actinomycetes</taxon>
        <taxon>Actinomycetales</taxon>
        <taxon>Actinomycetaceae</taxon>
        <taxon>Mobiluncus</taxon>
    </lineage>
</organism>
<dbReference type="Pfam" id="PF04221">
    <property type="entry name" value="RelB"/>
    <property type="match status" value="1"/>
</dbReference>
<keyword evidence="2" id="KW-1277">Toxin-antitoxin system</keyword>
<dbReference type="PANTHER" id="PTHR38781">
    <property type="entry name" value="ANTITOXIN DINJ-RELATED"/>
    <property type="match status" value="1"/>
</dbReference>
<keyword evidence="4" id="KW-1185">Reference proteome</keyword>
<dbReference type="AlphaFoldDB" id="A0A7K0K3X2"/>
<dbReference type="GO" id="GO:0006355">
    <property type="term" value="P:regulation of DNA-templated transcription"/>
    <property type="evidence" value="ECO:0007669"/>
    <property type="project" value="InterPro"/>
</dbReference>
<evidence type="ECO:0000256" key="1">
    <source>
        <dbReference type="ARBA" id="ARBA00010562"/>
    </source>
</evidence>
<dbReference type="RefSeq" id="WP_154545579.1">
    <property type="nucleotide sequence ID" value="NZ_VUMY01000014.1"/>
</dbReference>
<dbReference type="GO" id="GO:0044010">
    <property type="term" value="P:single-species biofilm formation"/>
    <property type="evidence" value="ECO:0007669"/>
    <property type="project" value="InterPro"/>
</dbReference>
<dbReference type="InterPro" id="IPR026262">
    <property type="entry name" value="DinJ"/>
</dbReference>
<dbReference type="GO" id="GO:0006351">
    <property type="term" value="P:DNA-templated transcription"/>
    <property type="evidence" value="ECO:0007669"/>
    <property type="project" value="TreeGrafter"/>
</dbReference>
<dbReference type="NCBIfam" id="TIGR02384">
    <property type="entry name" value="RelB_DinJ"/>
    <property type="match status" value="1"/>
</dbReference>
<comment type="caution">
    <text evidence="3">The sequence shown here is derived from an EMBL/GenBank/DDBJ whole genome shotgun (WGS) entry which is preliminary data.</text>
</comment>
<evidence type="ECO:0000256" key="2">
    <source>
        <dbReference type="ARBA" id="ARBA00022649"/>
    </source>
</evidence>
<sequence length="95" mass="10570">MNTSLVQARIDPQVKSNVESILEGNGLDVPTAIRMYFAKIIQVGGIPFSVRLTNPETREALEESERIAHDESVKGYGSFKEMLTDLNLDDDEADE</sequence>
<dbReference type="GO" id="GO:0000987">
    <property type="term" value="F:cis-regulatory region sequence-specific DNA binding"/>
    <property type="evidence" value="ECO:0007669"/>
    <property type="project" value="InterPro"/>
</dbReference>
<dbReference type="InterPro" id="IPR007337">
    <property type="entry name" value="RelB/DinJ"/>
</dbReference>
<dbReference type="Gene3D" id="1.10.1220.10">
    <property type="entry name" value="Met repressor-like"/>
    <property type="match status" value="1"/>
</dbReference>
<protein>
    <submittedName>
        <fullName evidence="3">Type II toxin-antitoxin system RelB/DinJ family antitoxin</fullName>
    </submittedName>
</protein>
<reference evidence="3 4" key="1">
    <citation type="submission" date="2019-08" db="EMBL/GenBank/DDBJ databases">
        <title>In-depth cultivation of the pig gut microbiome towards novel bacterial diversity and tailored functional studies.</title>
        <authorList>
            <person name="Wylensek D."/>
            <person name="Hitch T.C.A."/>
            <person name="Clavel T."/>
        </authorList>
    </citation>
    <scope>NUCLEOTIDE SEQUENCE [LARGE SCALE GENOMIC DNA]</scope>
    <source>
        <strain evidence="3 4">RF-GAM-744-WT-7</strain>
    </source>
</reference>
<dbReference type="GO" id="GO:0015643">
    <property type="term" value="F:toxic substance binding"/>
    <property type="evidence" value="ECO:0007669"/>
    <property type="project" value="InterPro"/>
</dbReference>
<accession>A0A7K0K3X2</accession>
<dbReference type="Proteomes" id="UP000442535">
    <property type="component" value="Unassembled WGS sequence"/>
</dbReference>
<dbReference type="InterPro" id="IPR013321">
    <property type="entry name" value="Arc_rbn_hlx_hlx"/>
</dbReference>
<proteinExistence type="inferred from homology"/>